<protein>
    <recommendedName>
        <fullName evidence="2">FAS1 domain-containing protein</fullName>
    </recommendedName>
</protein>
<gene>
    <name evidence="1" type="ORF">TPSB3V08_LOCUS12851</name>
</gene>
<sequence length="103" mass="11591">MLRVTISFTTQSDGRTSRPYVKSNTHLGDGNHAEGVVLAEIVKANIPVKNGVVHLIHRPLMVVDTTVQQFLEAASAKWIPTLLLFYALDKYLNEDRQGHTHIW</sequence>
<dbReference type="SUPFAM" id="SSF82153">
    <property type="entry name" value="FAS1 domain"/>
    <property type="match status" value="1"/>
</dbReference>
<name>A0A7R9DQZ8_TIMPO</name>
<reference evidence="1" key="1">
    <citation type="submission" date="2020-11" db="EMBL/GenBank/DDBJ databases">
        <authorList>
            <person name="Tran Van P."/>
        </authorList>
    </citation>
    <scope>NUCLEOTIDE SEQUENCE</scope>
</reference>
<evidence type="ECO:0008006" key="2">
    <source>
        <dbReference type="Google" id="ProtNLM"/>
    </source>
</evidence>
<organism evidence="1">
    <name type="scientific">Timema poppense</name>
    <name type="common">Walking stick</name>
    <dbReference type="NCBI Taxonomy" id="170557"/>
    <lineage>
        <taxon>Eukaryota</taxon>
        <taxon>Metazoa</taxon>
        <taxon>Ecdysozoa</taxon>
        <taxon>Arthropoda</taxon>
        <taxon>Hexapoda</taxon>
        <taxon>Insecta</taxon>
        <taxon>Pterygota</taxon>
        <taxon>Neoptera</taxon>
        <taxon>Polyneoptera</taxon>
        <taxon>Phasmatodea</taxon>
        <taxon>Timematodea</taxon>
        <taxon>Timematoidea</taxon>
        <taxon>Timematidae</taxon>
        <taxon>Timema</taxon>
    </lineage>
</organism>
<dbReference type="AlphaFoldDB" id="A0A7R9DQZ8"/>
<dbReference type="EMBL" id="OD020365">
    <property type="protein sequence ID" value="CAD7419227.1"/>
    <property type="molecule type" value="Genomic_DNA"/>
</dbReference>
<dbReference type="InterPro" id="IPR036378">
    <property type="entry name" value="FAS1_dom_sf"/>
</dbReference>
<dbReference type="Gene3D" id="2.30.180.10">
    <property type="entry name" value="FAS1 domain"/>
    <property type="match status" value="1"/>
</dbReference>
<evidence type="ECO:0000313" key="1">
    <source>
        <dbReference type="EMBL" id="CAD7419227.1"/>
    </source>
</evidence>
<proteinExistence type="predicted"/>
<accession>A0A7R9DQZ8</accession>